<proteinExistence type="predicted"/>
<sequence>MEHLQALVRSLRDGAAGSCAAQVAAAVAAAVVDDADALAWELLIIGYRALDAVDDQQLEVATTASAVAALSALAERAATRRGGDRRPGAALVGEGWPRPDGVRVDAWGVTLLACALEALGAQRRSKTSARTSERSCLCRVPSCKDEGLHRLLSAMALIGTPLLSSRGYIGPQRFVKPLDRVHRRLGMRRKTLRKKDGEGSCRIAGDVKAMGLQQQQRQQEKHTCLDSLPGPPAREMPRGCPQAALAGRRSSEQGGRHSRQHAAKQAGRQSRLATRLAQGARPGAAMADRAALLSSRLWAEVVAPAMMGQEGAALTPSSSEKKALRQFFVKAVKEDVSETHVTSEVARPYALDKWAARCDKQCCALLSLADSARWPHAELGDTLRVASVGGGPGNDAYGTFVFATLLRRWCKVEAAVFDFSSAWQPLCDAIAEPSVLADCALLLAGEINDRAGDQESRVPCEYTLGFHLADLRAPASAAVNEKLLEAAPDMDLFLFSFVVRESQACRYDLLPTLFRRSRKGAAFVFLDMHVTDLVPVQELVERLQCQETQNFVFTGDDVQYKCSFESVRLGCSEQYPFFGLAFLKVS</sequence>
<dbReference type="EMBL" id="CAUYUJ010017296">
    <property type="protein sequence ID" value="CAK0873569.1"/>
    <property type="molecule type" value="Genomic_DNA"/>
</dbReference>
<evidence type="ECO:0000313" key="3">
    <source>
        <dbReference type="Proteomes" id="UP001189429"/>
    </source>
</evidence>
<reference evidence="2" key="1">
    <citation type="submission" date="2023-10" db="EMBL/GenBank/DDBJ databases">
        <authorList>
            <person name="Chen Y."/>
            <person name="Shah S."/>
            <person name="Dougan E. K."/>
            <person name="Thang M."/>
            <person name="Chan C."/>
        </authorList>
    </citation>
    <scope>NUCLEOTIDE SEQUENCE [LARGE SCALE GENOMIC DNA]</scope>
</reference>
<comment type="caution">
    <text evidence="2">The sequence shown here is derived from an EMBL/GenBank/DDBJ whole genome shotgun (WGS) entry which is preliminary data.</text>
</comment>
<protein>
    <submittedName>
        <fullName evidence="2">Uncharacterized protein</fullName>
    </submittedName>
</protein>
<feature type="region of interest" description="Disordered" evidence="1">
    <location>
        <begin position="210"/>
        <end position="281"/>
    </location>
</feature>
<organism evidence="2 3">
    <name type="scientific">Prorocentrum cordatum</name>
    <dbReference type="NCBI Taxonomy" id="2364126"/>
    <lineage>
        <taxon>Eukaryota</taxon>
        <taxon>Sar</taxon>
        <taxon>Alveolata</taxon>
        <taxon>Dinophyceae</taxon>
        <taxon>Prorocentrales</taxon>
        <taxon>Prorocentraceae</taxon>
        <taxon>Prorocentrum</taxon>
    </lineage>
</organism>
<evidence type="ECO:0000313" key="2">
    <source>
        <dbReference type="EMBL" id="CAK0873569.1"/>
    </source>
</evidence>
<accession>A0ABN9VJW5</accession>
<dbReference type="Proteomes" id="UP001189429">
    <property type="component" value="Unassembled WGS sequence"/>
</dbReference>
<evidence type="ECO:0000256" key="1">
    <source>
        <dbReference type="SAM" id="MobiDB-lite"/>
    </source>
</evidence>
<name>A0ABN9VJW5_9DINO</name>
<gene>
    <name evidence="2" type="ORF">PCOR1329_LOCUS58753</name>
</gene>
<keyword evidence="3" id="KW-1185">Reference proteome</keyword>